<dbReference type="EMBL" id="CP136864">
    <property type="protein sequence ID" value="WOJ92568.1"/>
    <property type="molecule type" value="Genomic_DNA"/>
</dbReference>
<dbReference type="PANTHER" id="PTHR24321">
    <property type="entry name" value="DEHYDROGENASES, SHORT CHAIN"/>
    <property type="match status" value="1"/>
</dbReference>
<accession>A0ABZ0I0P6</accession>
<protein>
    <submittedName>
        <fullName evidence="3">SDR family oxidoreductase</fullName>
    </submittedName>
</protein>
<proteinExistence type="inferred from homology"/>
<keyword evidence="2" id="KW-0560">Oxidoreductase</keyword>
<sequence>MSDRMINKIVLVTGGGAGIGQAACHAFAREGARLVVSDIDPASGSATVDAIRNDGGDAHFVQADVSKAADVKAMVDQCIETYGQLDCAFNNAGIEGDVAVPITEALEETWDRVLDVNLKSVFLCMKYQLMHMQQRGTGSIVNTASIAGLVGGTFGAAYFASKHGVVGLTKAAAIEYGRAGIRVNAVCPGVIETDMADRSMGDNEKLQDVVRAQYPLRRFGRAEEVAESVVWLCSDAASFVTGQSLAVDGGFVAT</sequence>
<dbReference type="RefSeq" id="WP_407347169.1">
    <property type="nucleotide sequence ID" value="NZ_CP136864.1"/>
</dbReference>
<dbReference type="NCBIfam" id="NF005559">
    <property type="entry name" value="PRK07231.1"/>
    <property type="match status" value="1"/>
</dbReference>
<dbReference type="InterPro" id="IPR036291">
    <property type="entry name" value="NAD(P)-bd_dom_sf"/>
</dbReference>
<dbReference type="Gene3D" id="3.40.50.720">
    <property type="entry name" value="NAD(P)-binding Rossmann-like Domain"/>
    <property type="match status" value="1"/>
</dbReference>
<gene>
    <name evidence="3" type="ORF">R0135_12325</name>
</gene>
<organism evidence="3 4">
    <name type="scientific">Congregibacter variabilis</name>
    <dbReference type="NCBI Taxonomy" id="3081200"/>
    <lineage>
        <taxon>Bacteria</taxon>
        <taxon>Pseudomonadati</taxon>
        <taxon>Pseudomonadota</taxon>
        <taxon>Gammaproteobacteria</taxon>
        <taxon>Cellvibrionales</taxon>
        <taxon>Halieaceae</taxon>
        <taxon>Congregibacter</taxon>
    </lineage>
</organism>
<evidence type="ECO:0000313" key="3">
    <source>
        <dbReference type="EMBL" id="WOJ92568.1"/>
    </source>
</evidence>
<dbReference type="PANTHER" id="PTHR24321:SF8">
    <property type="entry name" value="ESTRADIOL 17-BETA-DEHYDROGENASE 8-RELATED"/>
    <property type="match status" value="1"/>
</dbReference>
<name>A0ABZ0I0P6_9GAMM</name>
<dbReference type="NCBIfam" id="NF004818">
    <property type="entry name" value="PRK06172.1"/>
    <property type="match status" value="1"/>
</dbReference>
<evidence type="ECO:0000313" key="4">
    <source>
        <dbReference type="Proteomes" id="UP001626537"/>
    </source>
</evidence>
<dbReference type="SUPFAM" id="SSF51735">
    <property type="entry name" value="NAD(P)-binding Rossmann-fold domains"/>
    <property type="match status" value="1"/>
</dbReference>
<evidence type="ECO:0000256" key="2">
    <source>
        <dbReference type="ARBA" id="ARBA00023002"/>
    </source>
</evidence>
<dbReference type="Pfam" id="PF13561">
    <property type="entry name" value="adh_short_C2"/>
    <property type="match status" value="1"/>
</dbReference>
<dbReference type="NCBIfam" id="NF009466">
    <property type="entry name" value="PRK12826.1-2"/>
    <property type="match status" value="1"/>
</dbReference>
<dbReference type="Proteomes" id="UP001626537">
    <property type="component" value="Chromosome"/>
</dbReference>
<dbReference type="PRINTS" id="PR00080">
    <property type="entry name" value="SDRFAMILY"/>
</dbReference>
<evidence type="ECO:0000256" key="1">
    <source>
        <dbReference type="ARBA" id="ARBA00006484"/>
    </source>
</evidence>
<comment type="similarity">
    <text evidence="1">Belongs to the short-chain dehydrogenases/reductases (SDR) family.</text>
</comment>
<dbReference type="InterPro" id="IPR002347">
    <property type="entry name" value="SDR_fam"/>
</dbReference>
<keyword evidence="4" id="KW-1185">Reference proteome</keyword>
<dbReference type="CDD" id="cd05233">
    <property type="entry name" value="SDR_c"/>
    <property type="match status" value="1"/>
</dbReference>
<reference evidence="3 4" key="1">
    <citation type="submission" date="2023-10" db="EMBL/GenBank/DDBJ databases">
        <title>Two novel species belonging to the OM43/NOR5 clade.</title>
        <authorList>
            <person name="Park M."/>
        </authorList>
    </citation>
    <scope>NUCLEOTIDE SEQUENCE [LARGE SCALE GENOMIC DNA]</scope>
    <source>
        <strain evidence="3 4">IMCC43200</strain>
    </source>
</reference>
<dbReference type="PRINTS" id="PR00081">
    <property type="entry name" value="GDHRDH"/>
</dbReference>